<dbReference type="PANTHER" id="PTHR30531:SF12">
    <property type="entry name" value="FLAGELLAR BIOSYNTHETIC PROTEIN FLHB"/>
    <property type="match status" value="1"/>
</dbReference>
<evidence type="ECO:0000256" key="5">
    <source>
        <dbReference type="ARBA" id="ARBA00022475"/>
    </source>
</evidence>
<dbReference type="SUPFAM" id="SSF160544">
    <property type="entry name" value="EscU C-terminal domain-like"/>
    <property type="match status" value="1"/>
</dbReference>
<keyword evidence="4 13" id="KW-0813">Transport</keyword>
<evidence type="ECO:0000256" key="1">
    <source>
        <dbReference type="ARBA" id="ARBA00004651"/>
    </source>
</evidence>
<evidence type="ECO:0000256" key="8">
    <source>
        <dbReference type="ARBA" id="ARBA00022927"/>
    </source>
</evidence>
<evidence type="ECO:0000256" key="14">
    <source>
        <dbReference type="SAM" id="MobiDB-lite"/>
    </source>
</evidence>
<dbReference type="NCBIfam" id="TIGR00328">
    <property type="entry name" value="flhB"/>
    <property type="match status" value="1"/>
</dbReference>
<evidence type="ECO:0000256" key="12">
    <source>
        <dbReference type="ARBA" id="ARBA00025078"/>
    </source>
</evidence>
<dbReference type="GO" id="GO:0044780">
    <property type="term" value="P:bacterial-type flagellum assembly"/>
    <property type="evidence" value="ECO:0007669"/>
    <property type="project" value="InterPro"/>
</dbReference>
<protein>
    <recommendedName>
        <fullName evidence="3 13">Flagellar biosynthetic protein FlhB</fullName>
    </recommendedName>
</protein>
<dbReference type="PANTHER" id="PTHR30531">
    <property type="entry name" value="FLAGELLAR BIOSYNTHETIC PROTEIN FLHB"/>
    <property type="match status" value="1"/>
</dbReference>
<dbReference type="GO" id="GO:0005886">
    <property type="term" value="C:plasma membrane"/>
    <property type="evidence" value="ECO:0007669"/>
    <property type="project" value="UniProtKB-SubCell"/>
</dbReference>
<accession>A0A7C4LI57</accession>
<name>A0A7C4LI57_9PLAN</name>
<feature type="compositionally biased region" description="Basic and acidic residues" evidence="14">
    <location>
        <begin position="1"/>
        <end position="21"/>
    </location>
</feature>
<feature type="transmembrane region" description="Helical" evidence="13">
    <location>
        <begin position="27"/>
        <end position="49"/>
    </location>
</feature>
<keyword evidence="8 13" id="KW-0653">Protein transport</keyword>
<dbReference type="InterPro" id="IPR006136">
    <property type="entry name" value="FlhB"/>
</dbReference>
<dbReference type="EMBL" id="DSVQ01000001">
    <property type="protein sequence ID" value="HGT37682.1"/>
    <property type="molecule type" value="Genomic_DNA"/>
</dbReference>
<evidence type="ECO:0000256" key="2">
    <source>
        <dbReference type="ARBA" id="ARBA00010690"/>
    </source>
</evidence>
<keyword evidence="5 13" id="KW-1003">Cell membrane</keyword>
<gene>
    <name evidence="13 15" type="primary">flhB</name>
    <name evidence="15" type="ORF">ENS64_00190</name>
</gene>
<keyword evidence="11 13" id="KW-1006">Bacterial flagellum protein export</keyword>
<dbReference type="Gene3D" id="3.40.1690.10">
    <property type="entry name" value="secretion proteins EscU"/>
    <property type="match status" value="1"/>
</dbReference>
<evidence type="ECO:0000256" key="4">
    <source>
        <dbReference type="ARBA" id="ARBA00022448"/>
    </source>
</evidence>
<evidence type="ECO:0000256" key="10">
    <source>
        <dbReference type="ARBA" id="ARBA00023136"/>
    </source>
</evidence>
<dbReference type="GO" id="GO:0009306">
    <property type="term" value="P:protein secretion"/>
    <property type="evidence" value="ECO:0007669"/>
    <property type="project" value="InterPro"/>
</dbReference>
<dbReference type="InterPro" id="IPR006135">
    <property type="entry name" value="T3SS_substrate_exporter"/>
</dbReference>
<evidence type="ECO:0000256" key="6">
    <source>
        <dbReference type="ARBA" id="ARBA00022692"/>
    </source>
</evidence>
<evidence type="ECO:0000256" key="11">
    <source>
        <dbReference type="ARBA" id="ARBA00023225"/>
    </source>
</evidence>
<keyword evidence="10 13" id="KW-0472">Membrane</keyword>
<sequence length="360" mass="39776">MASDEFGEKTEQPTERRRMQAREQGNIARSTDVTATAVLLAAAGALYFVGPISGEALVRLLRATLSSEPRSTLDVPAVGQLAWSVAGAWANVVVPLMGLVFLGSLAINLLQTGFLWAPEVLQPQWSRLNPIQGLKRLFSLSSLVRLAGSSLKILAVAAVSYLYLSAHRAEFLSLAQHDAALLLAIAGRCLVELAFYLALTLAGLALLDYGYQFWQYEQELKMTRQELREELKEMDGNPLVRQRRREAHRKLVEGRRLSDVKTADVVITNPTHIAVAVKYDPEEMPAPTVVAKGMGELANQIRRLAVEHGIPIIERKPLAQALYRQVKVGQPIPVEMYEVFVEILAYVYRLTGKKPKLNGG</sequence>
<keyword evidence="15" id="KW-0969">Cilium</keyword>
<feature type="region of interest" description="Disordered" evidence="14">
    <location>
        <begin position="1"/>
        <end position="26"/>
    </location>
</feature>
<feature type="transmembrane region" description="Helical" evidence="13">
    <location>
        <begin position="193"/>
        <end position="214"/>
    </location>
</feature>
<dbReference type="Pfam" id="PF01312">
    <property type="entry name" value="Bac_export_2"/>
    <property type="match status" value="1"/>
</dbReference>
<keyword evidence="15" id="KW-0966">Cell projection</keyword>
<dbReference type="PRINTS" id="PR00950">
    <property type="entry name" value="TYPE3IMSPROT"/>
</dbReference>
<evidence type="ECO:0000256" key="9">
    <source>
        <dbReference type="ARBA" id="ARBA00022989"/>
    </source>
</evidence>
<evidence type="ECO:0000256" key="7">
    <source>
        <dbReference type="ARBA" id="ARBA00022795"/>
    </source>
</evidence>
<keyword evidence="9 13" id="KW-1133">Transmembrane helix</keyword>
<dbReference type="Gene3D" id="6.10.250.2080">
    <property type="match status" value="1"/>
</dbReference>
<reference evidence="15" key="1">
    <citation type="journal article" date="2020" name="mSystems">
        <title>Genome- and Community-Level Interaction Insights into Carbon Utilization and Element Cycling Functions of Hydrothermarchaeota in Hydrothermal Sediment.</title>
        <authorList>
            <person name="Zhou Z."/>
            <person name="Liu Y."/>
            <person name="Xu W."/>
            <person name="Pan J."/>
            <person name="Luo Z.H."/>
            <person name="Li M."/>
        </authorList>
    </citation>
    <scope>NUCLEOTIDE SEQUENCE [LARGE SCALE GENOMIC DNA]</scope>
    <source>
        <strain evidence="15">SpSt-508</strain>
    </source>
</reference>
<feature type="transmembrane region" description="Helical" evidence="13">
    <location>
        <begin position="137"/>
        <end position="164"/>
    </location>
</feature>
<dbReference type="AlphaFoldDB" id="A0A7C4LI57"/>
<evidence type="ECO:0000256" key="3">
    <source>
        <dbReference type="ARBA" id="ARBA00021622"/>
    </source>
</evidence>
<comment type="function">
    <text evidence="12 13">Required for formation of the rod structure in the basal body of the flagellar apparatus. Together with FliI and FliH, may constitute the export apparatus of flagellin.</text>
</comment>
<proteinExistence type="inferred from homology"/>
<comment type="similarity">
    <text evidence="2 13">Belongs to the type III secretion exporter family.</text>
</comment>
<keyword evidence="7 13" id="KW-1005">Bacterial flagellum biogenesis</keyword>
<comment type="subcellular location">
    <subcellularLocation>
        <location evidence="1">Cell membrane</location>
        <topology evidence="1">Multi-pass membrane protein</topology>
    </subcellularLocation>
</comment>
<comment type="caution">
    <text evidence="15">The sequence shown here is derived from an EMBL/GenBank/DDBJ whole genome shotgun (WGS) entry which is preliminary data.</text>
</comment>
<evidence type="ECO:0000313" key="15">
    <source>
        <dbReference type="EMBL" id="HGT37682.1"/>
    </source>
</evidence>
<dbReference type="InterPro" id="IPR029025">
    <property type="entry name" value="T3SS_substrate_exporter_C"/>
</dbReference>
<organism evidence="15">
    <name type="scientific">Schlesneria paludicola</name>
    <dbReference type="NCBI Taxonomy" id="360056"/>
    <lineage>
        <taxon>Bacteria</taxon>
        <taxon>Pseudomonadati</taxon>
        <taxon>Planctomycetota</taxon>
        <taxon>Planctomycetia</taxon>
        <taxon>Planctomycetales</taxon>
        <taxon>Planctomycetaceae</taxon>
        <taxon>Schlesneria</taxon>
    </lineage>
</organism>
<evidence type="ECO:0000256" key="13">
    <source>
        <dbReference type="RuleBase" id="RU364091"/>
    </source>
</evidence>
<keyword evidence="15" id="KW-0282">Flagellum</keyword>
<feature type="transmembrane region" description="Helical" evidence="13">
    <location>
        <begin position="92"/>
        <end position="116"/>
    </location>
</feature>
<keyword evidence="6 13" id="KW-0812">Transmembrane</keyword>